<proteinExistence type="predicted"/>
<sequence length="102" mass="11801">MEAWIDRFRTLLVELSFPSYALDWTVYIHSPVHLQQKWELDGPIGRYEVLPGLLCLGWIARDGFSVRNAKDGFSIWNARDEFLECQGSMGWDDCIGMDRSSD</sequence>
<gene>
    <name evidence="1" type="ORF">Nepgr_002711</name>
</gene>
<accession>A0AAD3RX58</accession>
<organism evidence="1 2">
    <name type="scientific">Nepenthes gracilis</name>
    <name type="common">Slender pitcher plant</name>
    <dbReference type="NCBI Taxonomy" id="150966"/>
    <lineage>
        <taxon>Eukaryota</taxon>
        <taxon>Viridiplantae</taxon>
        <taxon>Streptophyta</taxon>
        <taxon>Embryophyta</taxon>
        <taxon>Tracheophyta</taxon>
        <taxon>Spermatophyta</taxon>
        <taxon>Magnoliopsida</taxon>
        <taxon>eudicotyledons</taxon>
        <taxon>Gunneridae</taxon>
        <taxon>Pentapetalae</taxon>
        <taxon>Caryophyllales</taxon>
        <taxon>Nepenthaceae</taxon>
        <taxon>Nepenthes</taxon>
    </lineage>
</organism>
<keyword evidence="2" id="KW-1185">Reference proteome</keyword>
<evidence type="ECO:0000313" key="2">
    <source>
        <dbReference type="Proteomes" id="UP001279734"/>
    </source>
</evidence>
<evidence type="ECO:0000313" key="1">
    <source>
        <dbReference type="EMBL" id="GMH00872.1"/>
    </source>
</evidence>
<name>A0AAD3RX58_NEPGR</name>
<dbReference type="Proteomes" id="UP001279734">
    <property type="component" value="Unassembled WGS sequence"/>
</dbReference>
<protein>
    <submittedName>
        <fullName evidence="1">Uncharacterized protein</fullName>
    </submittedName>
</protein>
<dbReference type="AlphaFoldDB" id="A0AAD3RX58"/>
<comment type="caution">
    <text evidence="1">The sequence shown here is derived from an EMBL/GenBank/DDBJ whole genome shotgun (WGS) entry which is preliminary data.</text>
</comment>
<reference evidence="1" key="1">
    <citation type="submission" date="2023-05" db="EMBL/GenBank/DDBJ databases">
        <title>Nepenthes gracilis genome sequencing.</title>
        <authorList>
            <person name="Fukushima K."/>
        </authorList>
    </citation>
    <scope>NUCLEOTIDE SEQUENCE</scope>
    <source>
        <strain evidence="1">SING2019-196</strain>
    </source>
</reference>
<dbReference type="EMBL" id="BSYO01000002">
    <property type="protein sequence ID" value="GMH00872.1"/>
    <property type="molecule type" value="Genomic_DNA"/>
</dbReference>